<dbReference type="AlphaFoldDB" id="A0AA40LL39"/>
<name>A0AA40LL39_CNENI</name>
<sequence>MPLDEKAAACAFACHSASLPSRNLPQFVSNELLEEAFFVFSQFVTGEPMDQLDDEGGLPEKLVISNFTRSGSSHVGSFDYEYAIEMEKQQQDQVDCIKKAYGDGGCCHANEASRRTSEDGRATQPRMTKTCGNCRKDSREGDLPDVREQEIQDGPDGYERYINNRGATPLAPVPAGIPAPPGPATVMPDGTLGLTPPTTEHFGDQKTEASPKPAQAPAQALPFLSSVDTTTYKHSVASVRCKDDDGGDRRFQGPVQVGEALDVQHVDLINKEHTWNQLSNALINVLEAVEGKTEKPCAHGAPIPVAETITKTLQKITTMKKNGEVVLAAPIVNFHCPEETSAGHPGSSPRRPCSAPQPPAARQPTSRAFSWPTSPEAACLAKPLSSSPSPFTWLWEAMRCVFVVLFTSSIFILYRSGAQTSVGNQERVTHARNPGYHAAVTRRLVRARLVRRSIGGGGNASALHWLVAGPPHLLPSVFTDFHSPHPVFGRGRDAGATQTGQPSLGFDLGLTHCQEVRVIIVPSYTFRIGTSCASAKLRWEEPGEQHSIRRLRWSPVLGHPPSALCLAVPIGARKAETSGRNWNVCRAGDGGDSLKDRTAAAAAGGANRLVFRVAAAWQGCG</sequence>
<feature type="region of interest" description="Disordered" evidence="1">
    <location>
        <begin position="338"/>
        <end position="368"/>
    </location>
</feature>
<reference evidence="2" key="1">
    <citation type="submission" date="2023-06" db="EMBL/GenBank/DDBJ databases">
        <title>Reference genome for the Northern bat (Eptesicus nilssonii), a most northern bat species.</title>
        <authorList>
            <person name="Laine V.N."/>
            <person name="Pulliainen A.T."/>
            <person name="Lilley T.M."/>
        </authorList>
    </citation>
    <scope>NUCLEOTIDE SEQUENCE</scope>
    <source>
        <strain evidence="2">BLF_Eptnil</strain>
        <tissue evidence="2">Kidney</tissue>
    </source>
</reference>
<comment type="caution">
    <text evidence="2">The sequence shown here is derived from an EMBL/GenBank/DDBJ whole genome shotgun (WGS) entry which is preliminary data.</text>
</comment>
<organism evidence="2 3">
    <name type="scientific">Cnephaeus nilssonii</name>
    <name type="common">Northern bat</name>
    <name type="synonym">Eptesicus nilssonii</name>
    <dbReference type="NCBI Taxonomy" id="3371016"/>
    <lineage>
        <taxon>Eukaryota</taxon>
        <taxon>Metazoa</taxon>
        <taxon>Chordata</taxon>
        <taxon>Craniata</taxon>
        <taxon>Vertebrata</taxon>
        <taxon>Euteleostomi</taxon>
        <taxon>Mammalia</taxon>
        <taxon>Eutheria</taxon>
        <taxon>Laurasiatheria</taxon>
        <taxon>Chiroptera</taxon>
        <taxon>Yangochiroptera</taxon>
        <taxon>Vespertilionidae</taxon>
        <taxon>Cnephaeus</taxon>
    </lineage>
</organism>
<feature type="region of interest" description="Disordered" evidence="1">
    <location>
        <begin position="115"/>
        <end position="143"/>
    </location>
</feature>
<evidence type="ECO:0000256" key="1">
    <source>
        <dbReference type="SAM" id="MobiDB-lite"/>
    </source>
</evidence>
<protein>
    <submittedName>
        <fullName evidence="2">Uncharacterized protein</fullName>
    </submittedName>
</protein>
<keyword evidence="3" id="KW-1185">Reference proteome</keyword>
<accession>A0AA40LL39</accession>
<feature type="compositionally biased region" description="Basic and acidic residues" evidence="1">
    <location>
        <begin position="134"/>
        <end position="143"/>
    </location>
</feature>
<dbReference type="Proteomes" id="UP001177744">
    <property type="component" value="Unassembled WGS sequence"/>
</dbReference>
<evidence type="ECO:0000313" key="2">
    <source>
        <dbReference type="EMBL" id="KAK1337651.1"/>
    </source>
</evidence>
<evidence type="ECO:0000313" key="3">
    <source>
        <dbReference type="Proteomes" id="UP001177744"/>
    </source>
</evidence>
<gene>
    <name evidence="2" type="ORF">QTO34_002284</name>
</gene>
<proteinExistence type="predicted"/>
<dbReference type="EMBL" id="JAULJE010000011">
    <property type="protein sequence ID" value="KAK1337651.1"/>
    <property type="molecule type" value="Genomic_DNA"/>
</dbReference>